<evidence type="ECO:0000256" key="8">
    <source>
        <dbReference type="ARBA" id="ARBA00047960"/>
    </source>
</evidence>
<reference evidence="12" key="2">
    <citation type="submission" date="2025-08" db="UniProtKB">
        <authorList>
            <consortium name="Ensembl"/>
        </authorList>
    </citation>
    <scope>IDENTIFICATION</scope>
</reference>
<name>A0A673UK62_SURSU</name>
<gene>
    <name evidence="12" type="primary">LOC115277755</name>
</gene>
<dbReference type="PROSITE" id="PS01158">
    <property type="entry name" value="MIF"/>
    <property type="match status" value="1"/>
</dbReference>
<comment type="similarity">
    <text evidence="3">Belongs to the GST superfamily. Theta family.</text>
</comment>
<dbReference type="SUPFAM" id="SSF55331">
    <property type="entry name" value="Tautomerase/MIF"/>
    <property type="match status" value="1"/>
</dbReference>
<feature type="compositionally biased region" description="Gly residues" evidence="9">
    <location>
        <begin position="348"/>
        <end position="358"/>
    </location>
</feature>
<evidence type="ECO:0000256" key="7">
    <source>
        <dbReference type="ARBA" id="ARBA00022679"/>
    </source>
</evidence>
<evidence type="ECO:0000259" key="10">
    <source>
        <dbReference type="PROSITE" id="PS50404"/>
    </source>
</evidence>
<dbReference type="PANTHER" id="PTHR43917">
    <property type="match status" value="1"/>
</dbReference>
<dbReference type="Pfam" id="PF01187">
    <property type="entry name" value="MIF"/>
    <property type="match status" value="1"/>
</dbReference>
<organism evidence="12 13">
    <name type="scientific">Suricata suricatta</name>
    <name type="common">Meerkat</name>
    <dbReference type="NCBI Taxonomy" id="37032"/>
    <lineage>
        <taxon>Eukaryota</taxon>
        <taxon>Metazoa</taxon>
        <taxon>Chordata</taxon>
        <taxon>Craniata</taxon>
        <taxon>Vertebrata</taxon>
        <taxon>Euteleostomi</taxon>
        <taxon>Mammalia</taxon>
        <taxon>Eutheria</taxon>
        <taxon>Laurasiatheria</taxon>
        <taxon>Carnivora</taxon>
        <taxon>Feliformia</taxon>
        <taxon>Herpestidae</taxon>
        <taxon>Suricata</taxon>
    </lineage>
</organism>
<dbReference type="InterPro" id="IPR040075">
    <property type="entry name" value="GST_N_Theta"/>
</dbReference>
<dbReference type="InterPro" id="IPR010987">
    <property type="entry name" value="Glutathione-S-Trfase_C-like"/>
</dbReference>
<evidence type="ECO:0000313" key="13">
    <source>
        <dbReference type="Proteomes" id="UP000472268"/>
    </source>
</evidence>
<dbReference type="Gene3D" id="3.40.30.10">
    <property type="entry name" value="Glutaredoxin"/>
    <property type="match status" value="1"/>
</dbReference>
<dbReference type="SFLD" id="SFLDS00019">
    <property type="entry name" value="Glutathione_Transferase_(cytos"/>
    <property type="match status" value="1"/>
</dbReference>
<dbReference type="Ensembl" id="ENSSSUT00005029668.1">
    <property type="protein sequence ID" value="ENSSSUP00005025948.1"/>
    <property type="gene ID" value="ENSSSUG00005016830.1"/>
</dbReference>
<feature type="domain" description="GST N-terminal" evidence="10">
    <location>
        <begin position="1"/>
        <end position="82"/>
    </location>
</feature>
<keyword evidence="6" id="KW-0963">Cytoplasm</keyword>
<dbReference type="InterPro" id="IPR051369">
    <property type="entry name" value="GST_Theta"/>
</dbReference>
<dbReference type="PROSITE" id="PS50405">
    <property type="entry name" value="GST_CTER"/>
    <property type="match status" value="1"/>
</dbReference>
<dbReference type="InterPro" id="IPR014347">
    <property type="entry name" value="Tautomerase/MIF_sf"/>
</dbReference>
<dbReference type="GO" id="GO:0005737">
    <property type="term" value="C:cytoplasm"/>
    <property type="evidence" value="ECO:0007669"/>
    <property type="project" value="UniProtKB-SubCell"/>
</dbReference>
<dbReference type="GO" id="GO:0006749">
    <property type="term" value="P:glutathione metabolic process"/>
    <property type="evidence" value="ECO:0007669"/>
    <property type="project" value="TreeGrafter"/>
</dbReference>
<evidence type="ECO:0000313" key="12">
    <source>
        <dbReference type="Ensembl" id="ENSSSUP00005025948.1"/>
    </source>
</evidence>
<feature type="domain" description="GST C-terminal" evidence="11">
    <location>
        <begin position="88"/>
        <end position="222"/>
    </location>
</feature>
<feature type="region of interest" description="Disordered" evidence="9">
    <location>
        <begin position="335"/>
        <end position="368"/>
    </location>
</feature>
<dbReference type="InterPro" id="IPR040077">
    <property type="entry name" value="GST_C_Theta"/>
</dbReference>
<evidence type="ECO:0000256" key="1">
    <source>
        <dbReference type="ARBA" id="ARBA00004496"/>
    </source>
</evidence>
<evidence type="ECO:0000256" key="5">
    <source>
        <dbReference type="ARBA" id="ARBA00012452"/>
    </source>
</evidence>
<evidence type="ECO:0000259" key="11">
    <source>
        <dbReference type="PROSITE" id="PS50405"/>
    </source>
</evidence>
<protein>
    <recommendedName>
        <fullName evidence="5">glutathione transferase</fullName>
        <ecNumber evidence="5">2.5.1.18</ecNumber>
    </recommendedName>
</protein>
<dbReference type="InterPro" id="IPR004045">
    <property type="entry name" value="Glutathione_S-Trfase_N"/>
</dbReference>
<comment type="catalytic activity">
    <reaction evidence="8">
        <text>RX + glutathione = an S-substituted glutathione + a halide anion + H(+)</text>
        <dbReference type="Rhea" id="RHEA:16437"/>
        <dbReference type="ChEBI" id="CHEBI:15378"/>
        <dbReference type="ChEBI" id="CHEBI:16042"/>
        <dbReference type="ChEBI" id="CHEBI:17792"/>
        <dbReference type="ChEBI" id="CHEBI:57925"/>
        <dbReference type="ChEBI" id="CHEBI:90779"/>
        <dbReference type="EC" id="2.5.1.18"/>
    </reaction>
</comment>
<accession>A0A673UK62</accession>
<dbReference type="CDD" id="cd03183">
    <property type="entry name" value="GST_C_Theta"/>
    <property type="match status" value="1"/>
</dbReference>
<dbReference type="InterPro" id="IPR019829">
    <property type="entry name" value="Macrophage_inhib_fac_CS"/>
</dbReference>
<dbReference type="Proteomes" id="UP000472268">
    <property type="component" value="Chromosome 14"/>
</dbReference>
<dbReference type="PROSITE" id="PS50404">
    <property type="entry name" value="GST_NTER"/>
    <property type="match status" value="1"/>
</dbReference>
<dbReference type="Pfam" id="PF00043">
    <property type="entry name" value="GST_C"/>
    <property type="match status" value="1"/>
</dbReference>
<reference evidence="12" key="3">
    <citation type="submission" date="2025-09" db="UniProtKB">
        <authorList>
            <consortium name="Ensembl"/>
        </authorList>
    </citation>
    <scope>IDENTIFICATION</scope>
</reference>
<dbReference type="Gene3D" id="1.20.1050.10">
    <property type="match status" value="1"/>
</dbReference>
<dbReference type="Gene3D" id="3.30.429.10">
    <property type="entry name" value="Macrophage Migration Inhibitory Factor"/>
    <property type="match status" value="1"/>
</dbReference>
<dbReference type="SUPFAM" id="SSF47616">
    <property type="entry name" value="GST C-terminal domain-like"/>
    <property type="match status" value="1"/>
</dbReference>
<evidence type="ECO:0000256" key="9">
    <source>
        <dbReference type="SAM" id="MobiDB-lite"/>
    </source>
</evidence>
<comment type="similarity">
    <text evidence="2">Belongs to the MIF family.</text>
</comment>
<dbReference type="FunFam" id="3.40.30.10:FF:000086">
    <property type="entry name" value="Glutathione S-transferase theta-1"/>
    <property type="match status" value="1"/>
</dbReference>
<dbReference type="GO" id="GO:0004364">
    <property type="term" value="F:glutathione transferase activity"/>
    <property type="evidence" value="ECO:0007669"/>
    <property type="project" value="UniProtKB-EC"/>
</dbReference>
<dbReference type="SUPFAM" id="SSF52833">
    <property type="entry name" value="Thioredoxin-like"/>
    <property type="match status" value="1"/>
</dbReference>
<keyword evidence="13" id="KW-1185">Reference proteome</keyword>
<dbReference type="InterPro" id="IPR004046">
    <property type="entry name" value="GST_C"/>
</dbReference>
<evidence type="ECO:0000256" key="6">
    <source>
        <dbReference type="ARBA" id="ARBA00022490"/>
    </source>
</evidence>
<evidence type="ECO:0000256" key="4">
    <source>
        <dbReference type="ARBA" id="ARBA00011738"/>
    </source>
</evidence>
<sequence length="368" mass="40634">MGLELYLDLLSQPCRAVYIFAKKNGIPFELRTVDLLKGQHHSDAFVRVNPLKKVPALKDGDFTLAESVAILLYLSRKYEVPDHWYPQDLQARARVDEYLAWQHTALRSSCTRAMWQKMMFPVFLGEQVPPETLASTLTELDRCLELLEDKFLKDKDFLAGPHISVADLMAITELMHPVSAGCQVFNSRPKLAAWRQRVEAAVGKELFQEAHAVVMKAKDLPPADSAIKEKLKPSVQVLLHSFPPDMPFVELDTNLPAGRVPAGLEKRLCAATATILSKPEDRVNVTVRPGLAMAVNGSTDPCAQLIISSIGVVGTAEENRGHSARFFEFLTKEMGLGQDRPPRSQGRLPGGSGSGGKNIGLDAWRPGF</sequence>
<dbReference type="PANTHER" id="PTHR43917:SF12">
    <property type="entry name" value="GLUTATHIONE S-TRANSFERASE THETA-3"/>
    <property type="match status" value="1"/>
</dbReference>
<dbReference type="SFLD" id="SFLDG01153">
    <property type="entry name" value="Main.4:_Theta-like"/>
    <property type="match status" value="1"/>
</dbReference>
<dbReference type="FunFam" id="1.20.1050.10:FF:000008">
    <property type="entry name" value="Glutathione S-transferase theta-1"/>
    <property type="match status" value="1"/>
</dbReference>
<dbReference type="InterPro" id="IPR036249">
    <property type="entry name" value="Thioredoxin-like_sf"/>
</dbReference>
<dbReference type="CDD" id="cd03050">
    <property type="entry name" value="GST_N_Theta"/>
    <property type="match status" value="1"/>
</dbReference>
<dbReference type="SFLD" id="SFLDG00358">
    <property type="entry name" value="Main_(cytGST)"/>
    <property type="match status" value="1"/>
</dbReference>
<dbReference type="Pfam" id="PF02798">
    <property type="entry name" value="GST_N"/>
    <property type="match status" value="1"/>
</dbReference>
<dbReference type="InterPro" id="IPR040079">
    <property type="entry name" value="Glutathione_S-Trfase"/>
</dbReference>
<evidence type="ECO:0000256" key="3">
    <source>
        <dbReference type="ARBA" id="ARBA00009899"/>
    </source>
</evidence>
<dbReference type="InterPro" id="IPR001398">
    <property type="entry name" value="Macrophage_inhib_fac"/>
</dbReference>
<dbReference type="AlphaFoldDB" id="A0A673UK62"/>
<reference evidence="12 13" key="1">
    <citation type="submission" date="2019-05" db="EMBL/GenBank/DDBJ databases">
        <title>A Chromosome-scale Meerkat (S. suricatta) Genome Assembly.</title>
        <authorList>
            <person name="Dudchenko O."/>
            <person name="Lieberman Aiden E."/>
            <person name="Tung J."/>
            <person name="Barreiro L.B."/>
            <person name="Clutton-Brock T.H."/>
        </authorList>
    </citation>
    <scope>NUCLEOTIDE SEQUENCE [LARGE SCALE GENOMIC DNA]</scope>
</reference>
<dbReference type="InterPro" id="IPR036282">
    <property type="entry name" value="Glutathione-S-Trfase_C_sf"/>
</dbReference>
<comment type="subcellular location">
    <subcellularLocation>
        <location evidence="1">Cytoplasm</location>
    </subcellularLocation>
</comment>
<proteinExistence type="inferred from homology"/>
<dbReference type="EC" id="2.5.1.18" evidence="5"/>
<keyword evidence="7" id="KW-0808">Transferase</keyword>
<comment type="subunit">
    <text evidence="4">Homodimer.</text>
</comment>
<evidence type="ECO:0000256" key="2">
    <source>
        <dbReference type="ARBA" id="ARBA00005851"/>
    </source>
</evidence>